<dbReference type="GO" id="GO:0015935">
    <property type="term" value="C:small ribosomal subunit"/>
    <property type="evidence" value="ECO:0007669"/>
    <property type="project" value="InterPro"/>
</dbReference>
<sequence length="204" mass="22175">MEGEVEELIEEQIPIAGIGTMVFGKWDAAEVVCNDPGISPYVNLRTIGTPHSGGRHANAWFGKKDLSIIERFINNLMRSGKFSGKKQHCAKSLEDAFDMIHERSGENPLQKFIDAITEAAPCEETTRIRVGAVNVPKAVDSSPSRRLDVALRNLAIGSASATRKSKRSLTMGVISELTKAADGDINSYAVGKRHEVERIAASAR</sequence>
<proteinExistence type="inferred from homology"/>
<comment type="similarity">
    <text evidence="1">Belongs to the universal ribosomal protein uS7 family.</text>
</comment>
<evidence type="ECO:0000256" key="2">
    <source>
        <dbReference type="ARBA" id="ARBA00022980"/>
    </source>
</evidence>
<dbReference type="Gene3D" id="1.10.455.10">
    <property type="entry name" value="Ribosomal protein S7 domain"/>
    <property type="match status" value="1"/>
</dbReference>
<keyword evidence="2" id="KW-0689">Ribosomal protein</keyword>
<evidence type="ECO:0000313" key="5">
    <source>
        <dbReference type="EMBL" id="SUZ77663.1"/>
    </source>
</evidence>
<dbReference type="InterPro" id="IPR023798">
    <property type="entry name" value="Ribosomal_uS7_dom"/>
</dbReference>
<dbReference type="EMBL" id="UINC01001325">
    <property type="protein sequence ID" value="SUZ77663.1"/>
    <property type="molecule type" value="Genomic_DNA"/>
</dbReference>
<accession>A0A381QJ42</accession>
<organism evidence="5">
    <name type="scientific">marine metagenome</name>
    <dbReference type="NCBI Taxonomy" id="408172"/>
    <lineage>
        <taxon>unclassified sequences</taxon>
        <taxon>metagenomes</taxon>
        <taxon>ecological metagenomes</taxon>
    </lineage>
</organism>
<keyword evidence="3" id="KW-0687">Ribonucleoprotein</keyword>
<dbReference type="PANTHER" id="PTHR11205">
    <property type="entry name" value="RIBOSOMAL PROTEIN S7"/>
    <property type="match status" value="1"/>
</dbReference>
<dbReference type="GO" id="GO:0006412">
    <property type="term" value="P:translation"/>
    <property type="evidence" value="ECO:0007669"/>
    <property type="project" value="InterPro"/>
</dbReference>
<evidence type="ECO:0000256" key="1">
    <source>
        <dbReference type="ARBA" id="ARBA00007151"/>
    </source>
</evidence>
<protein>
    <recommendedName>
        <fullName evidence="4">Small ribosomal subunit protein uS7 domain-containing protein</fullName>
    </recommendedName>
</protein>
<name>A0A381QJ42_9ZZZZ</name>
<dbReference type="InterPro" id="IPR036823">
    <property type="entry name" value="Ribosomal_uS7_dom_sf"/>
</dbReference>
<dbReference type="InterPro" id="IPR005716">
    <property type="entry name" value="Ribosomal_uS7_euk/arc"/>
</dbReference>
<dbReference type="NCBIfam" id="TIGR01028">
    <property type="entry name" value="uS7_euk_arch"/>
    <property type="match status" value="1"/>
</dbReference>
<dbReference type="SUPFAM" id="SSF47973">
    <property type="entry name" value="Ribosomal protein S7"/>
    <property type="match status" value="1"/>
</dbReference>
<reference evidence="5" key="1">
    <citation type="submission" date="2018-05" db="EMBL/GenBank/DDBJ databases">
        <authorList>
            <person name="Lanie J.A."/>
            <person name="Ng W.-L."/>
            <person name="Kazmierczak K.M."/>
            <person name="Andrzejewski T.M."/>
            <person name="Davidsen T.M."/>
            <person name="Wayne K.J."/>
            <person name="Tettelin H."/>
            <person name="Glass J.I."/>
            <person name="Rusch D."/>
            <person name="Podicherti R."/>
            <person name="Tsui H.-C.T."/>
            <person name="Winkler M.E."/>
        </authorList>
    </citation>
    <scope>NUCLEOTIDE SEQUENCE</scope>
</reference>
<dbReference type="GO" id="GO:0003735">
    <property type="term" value="F:structural constituent of ribosome"/>
    <property type="evidence" value="ECO:0007669"/>
    <property type="project" value="InterPro"/>
</dbReference>
<dbReference type="InterPro" id="IPR000235">
    <property type="entry name" value="Ribosomal_uS7"/>
</dbReference>
<dbReference type="AlphaFoldDB" id="A0A381QJ42"/>
<gene>
    <name evidence="5" type="ORF">METZ01_LOCUS30517</name>
</gene>
<feature type="domain" description="Small ribosomal subunit protein uS7" evidence="4">
    <location>
        <begin position="64"/>
        <end position="204"/>
    </location>
</feature>
<evidence type="ECO:0000259" key="4">
    <source>
        <dbReference type="Pfam" id="PF00177"/>
    </source>
</evidence>
<dbReference type="Pfam" id="PF00177">
    <property type="entry name" value="Ribosomal_S7"/>
    <property type="match status" value="1"/>
</dbReference>
<dbReference type="PIRSF" id="PIRSF002122">
    <property type="entry name" value="RPS7p_RPS7a_RPS5e_RPS7o"/>
    <property type="match status" value="1"/>
</dbReference>
<evidence type="ECO:0000256" key="3">
    <source>
        <dbReference type="ARBA" id="ARBA00023274"/>
    </source>
</evidence>